<keyword evidence="3" id="KW-1185">Reference proteome</keyword>
<dbReference type="AlphaFoldDB" id="A0A9P0Z174"/>
<name>A0A9P0Z174_CUSEU</name>
<feature type="transmembrane region" description="Helical" evidence="1">
    <location>
        <begin position="90"/>
        <end position="109"/>
    </location>
</feature>
<dbReference type="Proteomes" id="UP001152484">
    <property type="component" value="Unassembled WGS sequence"/>
</dbReference>
<gene>
    <name evidence="2" type="ORF">CEURO_LOCUS8480</name>
</gene>
<evidence type="ECO:0000256" key="1">
    <source>
        <dbReference type="SAM" id="Phobius"/>
    </source>
</evidence>
<dbReference type="PANTHER" id="PTHR31280:SF3">
    <property type="entry name" value="DNA TOPOISOMERASE 4 SUBUNIT B (DUF810)"/>
    <property type="match status" value="1"/>
</dbReference>
<evidence type="ECO:0000313" key="3">
    <source>
        <dbReference type="Proteomes" id="UP001152484"/>
    </source>
</evidence>
<protein>
    <submittedName>
        <fullName evidence="2">Uncharacterized protein</fullName>
    </submittedName>
</protein>
<proteinExistence type="predicted"/>
<accession>A0A9P0Z174</accession>
<dbReference type="InterPro" id="IPR008528">
    <property type="entry name" value="unc-13_homologue"/>
</dbReference>
<dbReference type="EMBL" id="CAMAPE010000016">
    <property type="protein sequence ID" value="CAH9082967.1"/>
    <property type="molecule type" value="Genomic_DNA"/>
</dbReference>
<keyword evidence="1" id="KW-0812">Transmembrane</keyword>
<evidence type="ECO:0000313" key="2">
    <source>
        <dbReference type="EMBL" id="CAH9082967.1"/>
    </source>
</evidence>
<keyword evidence="1" id="KW-1133">Transmembrane helix</keyword>
<dbReference type="OrthoDB" id="2015333at2759"/>
<dbReference type="PANTHER" id="PTHR31280">
    <property type="entry name" value="PROTEIN UNC-13 HOMOLOG"/>
    <property type="match status" value="1"/>
</dbReference>
<keyword evidence="1" id="KW-0472">Membrane</keyword>
<sequence length="128" mass="15013">MSPSKHCEVVSAIRHIALTLSSMPPKYGIRGENYYWSVGYQLNFRVYEKLLFGLFDILEEDHLIEEAAEILKLLKSSWSMLGITQKLHNVIYSWVLFQHVYMLCIWYTLCTFNSGMQFFIVFLDVTAM</sequence>
<organism evidence="2 3">
    <name type="scientific">Cuscuta europaea</name>
    <name type="common">European dodder</name>
    <dbReference type="NCBI Taxonomy" id="41803"/>
    <lineage>
        <taxon>Eukaryota</taxon>
        <taxon>Viridiplantae</taxon>
        <taxon>Streptophyta</taxon>
        <taxon>Embryophyta</taxon>
        <taxon>Tracheophyta</taxon>
        <taxon>Spermatophyta</taxon>
        <taxon>Magnoliopsida</taxon>
        <taxon>eudicotyledons</taxon>
        <taxon>Gunneridae</taxon>
        <taxon>Pentapetalae</taxon>
        <taxon>asterids</taxon>
        <taxon>lamiids</taxon>
        <taxon>Solanales</taxon>
        <taxon>Convolvulaceae</taxon>
        <taxon>Cuscuteae</taxon>
        <taxon>Cuscuta</taxon>
        <taxon>Cuscuta subgen. Cuscuta</taxon>
    </lineage>
</organism>
<comment type="caution">
    <text evidence="2">The sequence shown here is derived from an EMBL/GenBank/DDBJ whole genome shotgun (WGS) entry which is preliminary data.</text>
</comment>
<reference evidence="2" key="1">
    <citation type="submission" date="2022-07" db="EMBL/GenBank/DDBJ databases">
        <authorList>
            <person name="Macas J."/>
            <person name="Novak P."/>
            <person name="Neumann P."/>
        </authorList>
    </citation>
    <scope>NUCLEOTIDE SEQUENCE</scope>
</reference>